<dbReference type="InterPro" id="IPR050218">
    <property type="entry name" value="LptD"/>
</dbReference>
<name>A0A939JW66_9HYPH</name>
<evidence type="ECO:0000313" key="5">
    <source>
        <dbReference type="Proteomes" id="UP000664122"/>
    </source>
</evidence>
<dbReference type="InterPro" id="IPR045659">
    <property type="entry name" value="LptD_2"/>
</dbReference>
<evidence type="ECO:0000259" key="2">
    <source>
        <dbReference type="Pfam" id="PF04453"/>
    </source>
</evidence>
<evidence type="ECO:0000259" key="3">
    <source>
        <dbReference type="Pfam" id="PF19838"/>
    </source>
</evidence>
<keyword evidence="5" id="KW-1185">Reference proteome</keyword>
<comment type="similarity">
    <text evidence="1">Belongs to the LptD family.</text>
</comment>
<dbReference type="AlphaFoldDB" id="A0A939JW66"/>
<dbReference type="Proteomes" id="UP000664122">
    <property type="component" value="Unassembled WGS sequence"/>
</dbReference>
<dbReference type="InterPro" id="IPR007543">
    <property type="entry name" value="LptD_C"/>
</dbReference>
<dbReference type="Gene3D" id="2.60.450.10">
    <property type="entry name" value="Lipopolysaccharide (LPS) transport protein A like domain"/>
    <property type="match status" value="1"/>
</dbReference>
<dbReference type="Pfam" id="PF04453">
    <property type="entry name" value="LptD"/>
    <property type="match status" value="1"/>
</dbReference>
<gene>
    <name evidence="1" type="primary">lptD</name>
    <name evidence="4" type="ORF">J1C48_05315</name>
</gene>
<comment type="caution">
    <text evidence="1">Lacks conserved residue(s) required for the propagation of feature annotation.</text>
</comment>
<dbReference type="PANTHER" id="PTHR30189">
    <property type="entry name" value="LPS-ASSEMBLY PROTEIN"/>
    <property type="match status" value="1"/>
</dbReference>
<feature type="domain" description="LptD C-terminal" evidence="2">
    <location>
        <begin position="324"/>
        <end position="755"/>
    </location>
</feature>
<dbReference type="PANTHER" id="PTHR30189:SF1">
    <property type="entry name" value="LPS-ASSEMBLY PROTEIN LPTD"/>
    <property type="match status" value="1"/>
</dbReference>
<sequence length="826" mass="90896">MISRGTFAAGPVAAWFWVRTILLFGTMLCGLVAPMAAQAQLAVPGTAAFKQDKAKLFLEADTVTYDRNGGGVTASGGVQIDYGKYKLVARRLIYNQKTRRLIAVGDVQLQQPDGNLVYADQIDVTDDFRDGFIEALRLETPDNTRLAAAQATRQNGTVTTFDRGVYTACKPCRDHPERPPLWQIKARKIVWDEKEKVIRYYGARFELFGAPIAYLPYFQSADPTVKRQSGFLAPSFKNSSDLGYGVRVPYFMVIDDSSDVTVAGTYYTKQGFLGEAEYRKAFDNGMFTLNTAGIVQQDQDAFSQDKVYENGNLVSVSPDYANKARGMVSTTGRFALSDRWTFGWDVLLQSDENFAATYDISGYSSSVHTSEIYLTGLGDQSFFDLRAQKFDYQSTDTRLSKQQPYVLPSFDYERIEQESPLGGEIKFDANLASIHRSRDSVTRICNTYLSNGTDPEDDCVSPFAGYQFNPDYLRYNGLDGSYTRATTSLEWRNSYILPSGLVLTPIASVRGDLYSANMSSDGSTLPLYAGGSLVSADSFGAIDIDKNGGRAMATGALEARYPYVIETAYGTHVIEPIAQIIVRPNETQIGTLPNEDAQTLVFNTANLFSLDKFSGYDRIEGGTRANLGIRYAGTFEGGYSIDAVIGQSYQLAGLNSYAQRDLSLVGYDSGLETARSDYVTSVSFNAPNGLSLGTQGRFDEKDFSLRRADFYGSYEGKRASGYLSYSFIAAQPTYGSIEDQNQINAGASLKFAENWTAYGLIGYDIKNKAVVKQGVALGWANDCYSMLLSYEDENSSYSSSGGSSTVMFKLGLRTLTSFNEPYDIGL</sequence>
<comment type="subunit">
    <text evidence="1">Component of the lipopolysaccharide transport and assembly complex.</text>
</comment>
<dbReference type="GO" id="GO:1990351">
    <property type="term" value="C:transporter complex"/>
    <property type="evidence" value="ECO:0007669"/>
    <property type="project" value="TreeGrafter"/>
</dbReference>
<dbReference type="GO" id="GO:0009279">
    <property type="term" value="C:cell outer membrane"/>
    <property type="evidence" value="ECO:0007669"/>
    <property type="project" value="UniProtKB-SubCell"/>
</dbReference>
<evidence type="ECO:0000313" key="4">
    <source>
        <dbReference type="EMBL" id="MBO0661986.1"/>
    </source>
</evidence>
<comment type="caution">
    <text evidence="4">The sequence shown here is derived from an EMBL/GenBank/DDBJ whole genome shotgun (WGS) entry which is preliminary data.</text>
</comment>
<dbReference type="Pfam" id="PF19838">
    <property type="entry name" value="LptD_2"/>
    <property type="match status" value="1"/>
</dbReference>
<organism evidence="4 5">
    <name type="scientific">Jiella flava</name>
    <dbReference type="NCBI Taxonomy" id="2816857"/>
    <lineage>
        <taxon>Bacteria</taxon>
        <taxon>Pseudomonadati</taxon>
        <taxon>Pseudomonadota</taxon>
        <taxon>Alphaproteobacteria</taxon>
        <taxon>Hyphomicrobiales</taxon>
        <taxon>Aurantimonadaceae</taxon>
        <taxon>Jiella</taxon>
    </lineage>
</organism>
<evidence type="ECO:0000256" key="1">
    <source>
        <dbReference type="HAMAP-Rule" id="MF_01411"/>
    </source>
</evidence>
<comment type="subcellular location">
    <subcellularLocation>
        <location evidence="1">Cell outer membrane</location>
    </subcellularLocation>
</comment>
<keyword evidence="1" id="KW-0472">Membrane</keyword>
<dbReference type="HAMAP" id="MF_01411">
    <property type="entry name" value="LPS_assembly_LptD"/>
    <property type="match status" value="1"/>
</dbReference>
<keyword evidence="1" id="KW-0998">Cell outer membrane</keyword>
<keyword evidence="1" id="KW-0732">Signal</keyword>
<protein>
    <recommendedName>
        <fullName evidence="1">LPS-assembly protein LptD</fullName>
    </recommendedName>
</protein>
<feature type="domain" description="LPS-assembly protein LptD central" evidence="3">
    <location>
        <begin position="215"/>
        <end position="295"/>
    </location>
</feature>
<proteinExistence type="inferred from homology"/>
<comment type="function">
    <text evidence="1">Involved in the assembly of lipopolysaccharide (LPS) at the surface of the outer membrane.</text>
</comment>
<dbReference type="EMBL" id="JAFMPP010000003">
    <property type="protein sequence ID" value="MBO0661986.1"/>
    <property type="molecule type" value="Genomic_DNA"/>
</dbReference>
<dbReference type="GO" id="GO:0043165">
    <property type="term" value="P:Gram-negative-bacterium-type cell outer membrane assembly"/>
    <property type="evidence" value="ECO:0007669"/>
    <property type="project" value="UniProtKB-UniRule"/>
</dbReference>
<reference evidence="4" key="1">
    <citation type="submission" date="2021-03" db="EMBL/GenBank/DDBJ databases">
        <title>Whole genome sequence of Jiella sp. CQZ9-1.</title>
        <authorList>
            <person name="Tuo L."/>
        </authorList>
    </citation>
    <scope>NUCLEOTIDE SEQUENCE</scope>
    <source>
        <strain evidence="4">CQZ9-1</strain>
    </source>
</reference>
<dbReference type="InterPro" id="IPR020889">
    <property type="entry name" value="LipoPS_assembly_LptD"/>
</dbReference>
<dbReference type="GO" id="GO:0015920">
    <property type="term" value="P:lipopolysaccharide transport"/>
    <property type="evidence" value="ECO:0007669"/>
    <property type="project" value="InterPro"/>
</dbReference>
<accession>A0A939JW66</accession>